<keyword evidence="3 4" id="KW-0143">Chaperone</keyword>
<evidence type="ECO:0000313" key="9">
    <source>
        <dbReference type="Proteomes" id="UP000253570"/>
    </source>
</evidence>
<dbReference type="GO" id="GO:0000774">
    <property type="term" value="F:adenyl-nucleotide exchange factor activity"/>
    <property type="evidence" value="ECO:0007669"/>
    <property type="project" value="InterPro"/>
</dbReference>
<comment type="subcellular location">
    <subcellularLocation>
        <location evidence="4">Cytoplasm</location>
    </subcellularLocation>
</comment>
<comment type="caution">
    <text evidence="8">The sequence shown here is derived from an EMBL/GenBank/DDBJ whole genome shotgun (WGS) entry which is preliminary data.</text>
</comment>
<evidence type="ECO:0000256" key="2">
    <source>
        <dbReference type="ARBA" id="ARBA00023016"/>
    </source>
</evidence>
<dbReference type="AlphaFoldDB" id="A0A368DSL8"/>
<dbReference type="Gene3D" id="3.90.20.20">
    <property type="match status" value="1"/>
</dbReference>
<dbReference type="InterPro" id="IPR013805">
    <property type="entry name" value="GrpE_CC"/>
</dbReference>
<dbReference type="GO" id="GO:0051082">
    <property type="term" value="F:unfolded protein binding"/>
    <property type="evidence" value="ECO:0007669"/>
    <property type="project" value="TreeGrafter"/>
</dbReference>
<dbReference type="PANTHER" id="PTHR21237:SF23">
    <property type="entry name" value="GRPE PROTEIN HOMOLOG, MITOCHONDRIAL"/>
    <property type="match status" value="1"/>
</dbReference>
<dbReference type="GO" id="GO:0051087">
    <property type="term" value="F:protein-folding chaperone binding"/>
    <property type="evidence" value="ECO:0007669"/>
    <property type="project" value="InterPro"/>
</dbReference>
<dbReference type="PRINTS" id="PR00773">
    <property type="entry name" value="GRPEPROTEIN"/>
</dbReference>
<dbReference type="NCBIfam" id="NF010738">
    <property type="entry name" value="PRK14140.1"/>
    <property type="match status" value="1"/>
</dbReference>
<evidence type="ECO:0000256" key="6">
    <source>
        <dbReference type="RuleBase" id="RU004478"/>
    </source>
</evidence>
<evidence type="ECO:0000256" key="3">
    <source>
        <dbReference type="ARBA" id="ARBA00023186"/>
    </source>
</evidence>
<keyword evidence="2 4" id="KW-0346">Stress response</keyword>
<dbReference type="Gene3D" id="2.30.22.10">
    <property type="entry name" value="Head domain of nucleotide exchange factor GrpE"/>
    <property type="match status" value="1"/>
</dbReference>
<dbReference type="CDD" id="cd00446">
    <property type="entry name" value="GrpE"/>
    <property type="match status" value="1"/>
</dbReference>
<keyword evidence="4" id="KW-0963">Cytoplasm</keyword>
<dbReference type="GO" id="GO:0005737">
    <property type="term" value="C:cytoplasm"/>
    <property type="evidence" value="ECO:0007669"/>
    <property type="project" value="UniProtKB-SubCell"/>
</dbReference>
<feature type="compositionally biased region" description="Basic and acidic residues" evidence="7">
    <location>
        <begin position="1"/>
        <end position="18"/>
    </location>
</feature>
<dbReference type="EMBL" id="QOQD01000002">
    <property type="protein sequence ID" value="RCL74326.1"/>
    <property type="molecule type" value="Genomic_DNA"/>
</dbReference>
<evidence type="ECO:0000313" key="8">
    <source>
        <dbReference type="EMBL" id="RCL74326.1"/>
    </source>
</evidence>
<evidence type="ECO:0000256" key="5">
    <source>
        <dbReference type="RuleBase" id="RU000639"/>
    </source>
</evidence>
<proteinExistence type="inferred from homology"/>
<gene>
    <name evidence="4" type="primary">grpE</name>
    <name evidence="8" type="ORF">DBW71_00960</name>
</gene>
<dbReference type="InterPro" id="IPR009012">
    <property type="entry name" value="GrpE_head"/>
</dbReference>
<sequence length="203" mass="23244">MMTNREKKLSEKEKKDSVEASAVDEEESITEDKQDFDEDIADQSTTESIQEKLDESNDRLLRMAAEMENLRKRSLREKEDAIKYSITKFSRDIITVADDLERALESTTNIETLNIEDTKNLIEGIEITMKSLKQIFTRNGIERFDPLGEKFDPTQHEAMFEVPDDEKESGIVAHIVEPGYKISDRVLRPARVGVSKSNTKKNG</sequence>
<dbReference type="Pfam" id="PF01025">
    <property type="entry name" value="GrpE"/>
    <property type="match status" value="1"/>
</dbReference>
<feature type="compositionally biased region" description="Acidic residues" evidence="7">
    <location>
        <begin position="22"/>
        <end position="41"/>
    </location>
</feature>
<evidence type="ECO:0000256" key="1">
    <source>
        <dbReference type="ARBA" id="ARBA00009054"/>
    </source>
</evidence>
<comment type="similarity">
    <text evidence="1 4 6">Belongs to the GrpE family.</text>
</comment>
<evidence type="ECO:0000256" key="4">
    <source>
        <dbReference type="HAMAP-Rule" id="MF_01151"/>
    </source>
</evidence>
<dbReference type="SUPFAM" id="SSF58014">
    <property type="entry name" value="Coiled-coil domain of nucleotide exchange factor GrpE"/>
    <property type="match status" value="1"/>
</dbReference>
<comment type="function">
    <text evidence="4 5">Participates actively in the response to hyperosmotic and heat shock by preventing the aggregation of stress-denatured proteins, in association with DnaK and GrpE. It is the nucleotide exchange factor for DnaK and may function as a thermosensor. Unfolded proteins bind initially to DnaJ; upon interaction with the DnaJ-bound protein, DnaK hydrolyzes its bound ATP, resulting in the formation of a stable complex. GrpE releases ADP from DnaK; ATP binding to DnaK triggers the release of the substrate protein, thus completing the reaction cycle. Several rounds of ATP-dependent interactions between DnaJ, DnaK and GrpE are required for fully efficient folding.</text>
</comment>
<comment type="subunit">
    <text evidence="4">Homodimer.</text>
</comment>
<dbReference type="Proteomes" id="UP000253570">
    <property type="component" value="Unassembled WGS sequence"/>
</dbReference>
<accession>A0A368DSL8</accession>
<dbReference type="PANTHER" id="PTHR21237">
    <property type="entry name" value="GRPE PROTEIN"/>
    <property type="match status" value="1"/>
</dbReference>
<name>A0A368DSL8_9PROT</name>
<protein>
    <recommendedName>
        <fullName evidence="4 5">Protein GrpE</fullName>
    </recommendedName>
    <alternativeName>
        <fullName evidence="4">HSP-70 cofactor</fullName>
    </alternativeName>
</protein>
<dbReference type="FunFam" id="2.30.22.10:FF:000002">
    <property type="entry name" value="GrpE protein homolog"/>
    <property type="match status" value="1"/>
</dbReference>
<reference evidence="8 9" key="1">
    <citation type="journal article" date="2018" name="Microbiome">
        <title>Fine metagenomic profile of the Mediterranean stratified and mixed water columns revealed by assembly and recruitment.</title>
        <authorList>
            <person name="Haro-Moreno J.M."/>
            <person name="Lopez-Perez M."/>
            <person name="De La Torre J.R."/>
            <person name="Picazo A."/>
            <person name="Camacho A."/>
            <person name="Rodriguez-Valera F."/>
        </authorList>
    </citation>
    <scope>NUCLEOTIDE SEQUENCE [LARGE SCALE GENOMIC DNA]</scope>
    <source>
        <strain evidence="8">MED-G57</strain>
    </source>
</reference>
<dbReference type="GO" id="GO:0042803">
    <property type="term" value="F:protein homodimerization activity"/>
    <property type="evidence" value="ECO:0007669"/>
    <property type="project" value="InterPro"/>
</dbReference>
<dbReference type="SUPFAM" id="SSF51064">
    <property type="entry name" value="Head domain of nucleotide exchange factor GrpE"/>
    <property type="match status" value="1"/>
</dbReference>
<dbReference type="PROSITE" id="PS01071">
    <property type="entry name" value="GRPE"/>
    <property type="match status" value="1"/>
</dbReference>
<organism evidence="8 9">
    <name type="scientific">PS1 clade bacterium</name>
    <dbReference type="NCBI Taxonomy" id="2175152"/>
    <lineage>
        <taxon>Bacteria</taxon>
        <taxon>Pseudomonadati</taxon>
        <taxon>Pseudomonadota</taxon>
        <taxon>Alphaproteobacteria</taxon>
        <taxon>PS1 clade</taxon>
    </lineage>
</organism>
<dbReference type="GO" id="GO:0006457">
    <property type="term" value="P:protein folding"/>
    <property type="evidence" value="ECO:0007669"/>
    <property type="project" value="InterPro"/>
</dbReference>
<dbReference type="HAMAP" id="MF_01151">
    <property type="entry name" value="GrpE"/>
    <property type="match status" value="1"/>
</dbReference>
<dbReference type="InterPro" id="IPR000740">
    <property type="entry name" value="GrpE"/>
</dbReference>
<feature type="region of interest" description="Disordered" evidence="7">
    <location>
        <begin position="1"/>
        <end position="57"/>
    </location>
</feature>
<evidence type="ECO:0000256" key="7">
    <source>
        <dbReference type="SAM" id="MobiDB-lite"/>
    </source>
</evidence>